<organism evidence="3 4">
    <name type="scientific">Plantactinospora solaniradicis</name>
    <dbReference type="NCBI Taxonomy" id="1723736"/>
    <lineage>
        <taxon>Bacteria</taxon>
        <taxon>Bacillati</taxon>
        <taxon>Actinomycetota</taxon>
        <taxon>Actinomycetes</taxon>
        <taxon>Micromonosporales</taxon>
        <taxon>Micromonosporaceae</taxon>
        <taxon>Plantactinospora</taxon>
    </lineage>
</organism>
<protein>
    <submittedName>
        <fullName evidence="3">Enoyl-CoA hydratase/isomerase family protein</fullName>
    </submittedName>
</protein>
<proteinExistence type="inferred from homology"/>
<dbReference type="InterPro" id="IPR029045">
    <property type="entry name" value="ClpP/crotonase-like_dom_sf"/>
</dbReference>
<dbReference type="Proteomes" id="UP001596203">
    <property type="component" value="Unassembled WGS sequence"/>
</dbReference>
<comment type="caution">
    <text evidence="3">The sequence shown here is derived from an EMBL/GenBank/DDBJ whole genome shotgun (WGS) entry which is preliminary data.</text>
</comment>
<evidence type="ECO:0000313" key="3">
    <source>
        <dbReference type="EMBL" id="MFC6022583.1"/>
    </source>
</evidence>
<evidence type="ECO:0000256" key="1">
    <source>
        <dbReference type="ARBA" id="ARBA00005254"/>
    </source>
</evidence>
<dbReference type="PANTHER" id="PTHR43459:SF1">
    <property type="entry name" value="EG:BACN32G11.4 PROTEIN"/>
    <property type="match status" value="1"/>
</dbReference>
<accession>A0ABW1KPV2</accession>
<dbReference type="InterPro" id="IPR014748">
    <property type="entry name" value="Enoyl-CoA_hydra_C"/>
</dbReference>
<dbReference type="Gene3D" id="1.10.12.10">
    <property type="entry name" value="Lyase 2-enoyl-coa Hydratase, Chain A, domain 2"/>
    <property type="match status" value="1"/>
</dbReference>
<dbReference type="Gene3D" id="3.90.226.10">
    <property type="entry name" value="2-enoyl-CoA Hydratase, Chain A, domain 1"/>
    <property type="match status" value="1"/>
</dbReference>
<dbReference type="EMBL" id="JBHSPR010000060">
    <property type="protein sequence ID" value="MFC6022583.1"/>
    <property type="molecule type" value="Genomic_DNA"/>
</dbReference>
<gene>
    <name evidence="3" type="ORF">ACFP2T_41305</name>
</gene>
<dbReference type="RefSeq" id="WP_377432227.1">
    <property type="nucleotide sequence ID" value="NZ_JBHSPR010000060.1"/>
</dbReference>
<keyword evidence="4" id="KW-1185">Reference proteome</keyword>
<reference evidence="4" key="1">
    <citation type="journal article" date="2019" name="Int. J. Syst. Evol. Microbiol.">
        <title>The Global Catalogue of Microorganisms (GCM) 10K type strain sequencing project: providing services to taxonomists for standard genome sequencing and annotation.</title>
        <authorList>
            <consortium name="The Broad Institute Genomics Platform"/>
            <consortium name="The Broad Institute Genome Sequencing Center for Infectious Disease"/>
            <person name="Wu L."/>
            <person name="Ma J."/>
        </authorList>
    </citation>
    <scope>NUCLEOTIDE SEQUENCE [LARGE SCALE GENOMIC DNA]</scope>
    <source>
        <strain evidence="4">ZS-35-S2</strain>
    </source>
</reference>
<dbReference type="Pfam" id="PF00378">
    <property type="entry name" value="ECH_1"/>
    <property type="match status" value="1"/>
</dbReference>
<evidence type="ECO:0000313" key="4">
    <source>
        <dbReference type="Proteomes" id="UP001596203"/>
    </source>
</evidence>
<feature type="compositionally biased region" description="Pro residues" evidence="2">
    <location>
        <begin position="305"/>
        <end position="314"/>
    </location>
</feature>
<dbReference type="InterPro" id="IPR001753">
    <property type="entry name" value="Enoyl-CoA_hydra/iso"/>
</dbReference>
<dbReference type="SUPFAM" id="SSF52096">
    <property type="entry name" value="ClpP/crotonase"/>
    <property type="match status" value="1"/>
</dbReference>
<dbReference type="CDD" id="cd06558">
    <property type="entry name" value="crotonase-like"/>
    <property type="match status" value="1"/>
</dbReference>
<comment type="similarity">
    <text evidence="1">Belongs to the enoyl-CoA hydratase/isomerase family.</text>
</comment>
<sequence length="314" mass="32384">MASPDSPNPGTPTPDRPTPAPAAASAPVLVDVDGPIAVLTLNRPAVRNAIDDATRAALGDALAELGQAAEVRVVILTGAGSAFCAGGDIQAMEQRLAAPPGEVAIRGWQRQHGTYALTAGLHRLDQVTIAAVNGPAAGLGMDLALACDFIVADPAASFVASFVLRGLVPDGGSMYHLPRRVGPQRAKELLLSGRRVDATEALEIGLIDLLAEPGAVVAHATEYAARFTERSRAALMLAKSIINRSFESSLDQIASLGSQAQAICYTTDAHRDSVRSFLDRRALDRRGLDSRGGAAAGGAPGGSTRPPPVPPTTE</sequence>
<name>A0ABW1KPV2_9ACTN</name>
<dbReference type="PANTHER" id="PTHR43459">
    <property type="entry name" value="ENOYL-COA HYDRATASE"/>
    <property type="match status" value="1"/>
</dbReference>
<feature type="region of interest" description="Disordered" evidence="2">
    <location>
        <begin position="285"/>
        <end position="314"/>
    </location>
</feature>
<feature type="compositionally biased region" description="Pro residues" evidence="2">
    <location>
        <begin position="1"/>
        <end position="20"/>
    </location>
</feature>
<evidence type="ECO:0000256" key="2">
    <source>
        <dbReference type="SAM" id="MobiDB-lite"/>
    </source>
</evidence>
<feature type="region of interest" description="Disordered" evidence="2">
    <location>
        <begin position="1"/>
        <end position="23"/>
    </location>
</feature>